<dbReference type="HAMAP" id="MF_03158">
    <property type="entry name" value="THI4"/>
    <property type="match status" value="1"/>
</dbReference>
<organism evidence="10 11">
    <name type="scientific">Coccomyxa subellipsoidea</name>
    <dbReference type="NCBI Taxonomy" id="248742"/>
    <lineage>
        <taxon>Eukaryota</taxon>
        <taxon>Viridiplantae</taxon>
        <taxon>Chlorophyta</taxon>
        <taxon>core chlorophytes</taxon>
        <taxon>Trebouxiophyceae</taxon>
        <taxon>Trebouxiophyceae incertae sedis</taxon>
        <taxon>Coccomyxaceae</taxon>
        <taxon>Coccomyxa</taxon>
    </lineage>
</organism>
<keyword evidence="8" id="KW-0472">Membrane</keyword>
<dbReference type="Pfam" id="PF01946">
    <property type="entry name" value="Thi4"/>
    <property type="match status" value="1"/>
</dbReference>
<feature type="transmembrane region" description="Helical" evidence="8">
    <location>
        <begin position="850"/>
        <end position="869"/>
    </location>
</feature>
<evidence type="ECO:0000256" key="2">
    <source>
        <dbReference type="ARBA" id="ARBA00022723"/>
    </source>
</evidence>
<keyword evidence="2 6" id="KW-0479">Metal-binding</keyword>
<feature type="binding site" evidence="6">
    <location>
        <begin position="297"/>
        <end position="299"/>
    </location>
    <ligand>
        <name>substrate</name>
    </ligand>
</feature>
<evidence type="ECO:0000256" key="5">
    <source>
        <dbReference type="ARBA" id="ARBA00023027"/>
    </source>
</evidence>
<evidence type="ECO:0000259" key="9">
    <source>
        <dbReference type="PROSITE" id="PS51670"/>
    </source>
</evidence>
<comment type="catalytic activity">
    <reaction evidence="6">
        <text>[ADP-thiazole synthase]-L-cysteine + glycine + NAD(+) = [ADP-thiazole synthase]-dehydroalanine + ADP-5-ethyl-4-methylthiazole-2-carboxylate + nicotinamide + 3 H2O + 2 H(+)</text>
        <dbReference type="Rhea" id="RHEA:55708"/>
        <dbReference type="Rhea" id="RHEA-COMP:14264"/>
        <dbReference type="Rhea" id="RHEA-COMP:14265"/>
        <dbReference type="ChEBI" id="CHEBI:15377"/>
        <dbReference type="ChEBI" id="CHEBI:15378"/>
        <dbReference type="ChEBI" id="CHEBI:17154"/>
        <dbReference type="ChEBI" id="CHEBI:29950"/>
        <dbReference type="ChEBI" id="CHEBI:57305"/>
        <dbReference type="ChEBI" id="CHEBI:57540"/>
        <dbReference type="ChEBI" id="CHEBI:90873"/>
        <dbReference type="ChEBI" id="CHEBI:139151"/>
        <dbReference type="EC" id="2.4.2.60"/>
    </reaction>
</comment>
<dbReference type="PROSITE" id="PS51670">
    <property type="entry name" value="SHKT"/>
    <property type="match status" value="1"/>
</dbReference>
<evidence type="ECO:0000256" key="3">
    <source>
        <dbReference type="ARBA" id="ARBA00022977"/>
    </source>
</evidence>
<feature type="modified residue" description="2,3-didehydroalanine (Cys)" evidence="6">
    <location>
        <position position="218"/>
    </location>
</feature>
<dbReference type="NCBIfam" id="TIGR00292">
    <property type="entry name" value="sulfide-dependent adenosine diphosphate thiazole synthase"/>
    <property type="match status" value="1"/>
</dbReference>
<gene>
    <name evidence="6" type="primary">THI1</name>
    <name evidence="10" type="ORF">WJX75_001082</name>
</gene>
<feature type="region of interest" description="Disordered" evidence="7">
    <location>
        <begin position="881"/>
        <end position="905"/>
    </location>
</feature>
<comment type="cofactor">
    <cofactor evidence="6">
        <name>Fe cation</name>
        <dbReference type="ChEBI" id="CHEBI:24875"/>
    </cofactor>
    <text evidence="6">Binds 1 Fe cation per subunit.</text>
</comment>
<evidence type="ECO:0000256" key="4">
    <source>
        <dbReference type="ARBA" id="ARBA00023004"/>
    </source>
</evidence>
<evidence type="ECO:0000256" key="7">
    <source>
        <dbReference type="SAM" id="MobiDB-lite"/>
    </source>
</evidence>
<comment type="similarity">
    <text evidence="6">Belongs to the THI4 family.</text>
</comment>
<evidence type="ECO:0000313" key="10">
    <source>
        <dbReference type="EMBL" id="KAK9909367.1"/>
    </source>
</evidence>
<name>A0ABR2YRD8_9CHLO</name>
<evidence type="ECO:0000256" key="1">
    <source>
        <dbReference type="ARBA" id="ARBA00022679"/>
    </source>
</evidence>
<keyword evidence="8" id="KW-1133">Transmembrane helix</keyword>
<keyword evidence="8" id="KW-0812">Transmembrane</keyword>
<evidence type="ECO:0000256" key="8">
    <source>
        <dbReference type="SAM" id="Phobius"/>
    </source>
</evidence>
<keyword evidence="11" id="KW-1185">Reference proteome</keyword>
<evidence type="ECO:0000256" key="6">
    <source>
        <dbReference type="HAMAP-Rule" id="MF_03158"/>
    </source>
</evidence>
<feature type="domain" description="ShKT" evidence="9">
    <location>
        <begin position="726"/>
        <end position="760"/>
    </location>
</feature>
<dbReference type="PANTHER" id="PTHR43422:SF3">
    <property type="entry name" value="THIAMINE THIAZOLE SYNTHASE"/>
    <property type="match status" value="1"/>
</dbReference>
<comment type="function">
    <text evidence="6">Involved in biosynthesis of the thiamine precursor thiazole. Catalyzes the conversion of NAD and glycine to adenosine diphosphate 5-(2-hydroxyethyl)-4-methylthiazole-2-carboxylic acid (ADT), an adenylated thiazole intermediate. The reaction includes an iron-dependent sulfide transfer from a conserved cysteine residue of the protein to a thiazole intermediate. The enzyme can only undergo a single turnover, which suggests it is a suicide enzyme. May have additional roles in adaptation to various stress conditions and in DNA damage tolerance.</text>
</comment>
<keyword evidence="6" id="KW-0934">Plastid</keyword>
<feature type="binding site" evidence="6">
    <location>
        <position position="220"/>
    </location>
    <ligand>
        <name>substrate</name>
    </ligand>
</feature>
<dbReference type="InterPro" id="IPR003582">
    <property type="entry name" value="ShKT_dom"/>
</dbReference>
<keyword evidence="1 6" id="KW-0808">Transferase</keyword>
<comment type="caution">
    <text evidence="10">The sequence shown here is derived from an EMBL/GenBank/DDBJ whole genome shotgun (WGS) entry which is preliminary data.</text>
</comment>
<dbReference type="SUPFAM" id="SSF51905">
    <property type="entry name" value="FAD/NAD(P)-binding domain"/>
    <property type="match status" value="1"/>
</dbReference>
<comment type="subcellular location">
    <subcellularLocation>
        <location evidence="6">Plastid</location>
        <location evidence="6">Chloroplast</location>
    </subcellularLocation>
</comment>
<dbReference type="Gene3D" id="6.10.250.2840">
    <property type="match status" value="1"/>
</dbReference>
<keyword evidence="6" id="KW-0150">Chloroplast</keyword>
<dbReference type="InterPro" id="IPR002922">
    <property type="entry name" value="Thi4_fam"/>
</dbReference>
<evidence type="ECO:0000313" key="11">
    <source>
        <dbReference type="Proteomes" id="UP001491310"/>
    </source>
</evidence>
<feature type="binding site" evidence="6">
    <location>
        <position position="184"/>
    </location>
    <ligand>
        <name>substrate</name>
    </ligand>
</feature>
<feature type="binding site" evidence="6">
    <location>
        <position position="235"/>
    </location>
    <ligand>
        <name>substrate</name>
    </ligand>
</feature>
<proteinExistence type="inferred from homology"/>
<feature type="binding site" evidence="6">
    <location>
        <position position="119"/>
    </location>
    <ligand>
        <name>substrate</name>
    </ligand>
</feature>
<dbReference type="SMART" id="SM00254">
    <property type="entry name" value="ShKT"/>
    <property type="match status" value="1"/>
</dbReference>
<dbReference type="Proteomes" id="UP001491310">
    <property type="component" value="Unassembled WGS sequence"/>
</dbReference>
<comment type="subunit">
    <text evidence="6">Homooctamer.</text>
</comment>
<dbReference type="InterPro" id="IPR056508">
    <property type="entry name" value="HPAT-like"/>
</dbReference>
<sequence>MAAATFSSSLCTGLSTRKAAAPRPSARPCRIVARAADAHRLNQAFSETPFDGFKFEPITEHQVSRAMTSRYFKDLDEYAETDVIIVGAGSAGLSCAYELSKYPNVKVAIIEQGVAPGGGAWLGGQLFSAMVVRKPAHTILDELEVPYEDEGDFVVIKHASLFTSTILSKVLQAPNIKLFNATAVEDLIVREDELRGKYVGGAVTNWTLVSLNHDTQMCMDPNVLESKVMVSSTGHDGPMGASGVKRLQRLGMVTGVPGMAALDMNTAEDAVVRNTREVVPGMVICGMEVAELDGCPRMGPTFGAMFMSGQKAAHCALNSLRRQNALDQDARSALTADKEVVYKIDRAAAKTQMESKATVHTVITTECSPYFDWQILGLVYSFKRAKQPGSFTRLLSCTDAQLKDYKGLDLVPTHVVPSLTMDPNTEHNDHYSAYNKPGAVLFWLQDVEPEEDYILVIDADMIFRSPFIPEKMGVSPGWAVSAYFGYLKGVSNELALKHVPYVVPRNDTLAGPSGRRGDQVGGFCIMHKEDLKRVAPLWLKFSKAVRHDPDAWNLTGDAFTHNPGDKPWISEMYGYSFGTASAGVWHHVDYEAMLYPGYTTYVPPKVLHYGLHWEIGKTGYFFDKHWFYDFDALQCPPWNLTGNSRGGLFRHPPHPATYPSKGFDLLVDMLAAEPMIVLNAAFCQLHRKRCPPSEQLLRECSYAEQLMRDFDSIAIGLQANLTSRGCLDKDDRCPKWAGNNECVTNPSWMKTNCRLSCGTCPPKAMPKQESAGASGSWRGIGSLLGLGGEGRWPQQKAVVSEMASLGDSAGAALQLGDGMGQGHQLLLGGDRKVAGRGDVTSDVATFLHRLGWVGLLLWCATATLFLTFLPSRRLRRSLFRNGGGTAGAAPRPALPGSAQKYRRSA</sequence>
<feature type="binding site" evidence="6">
    <location>
        <begin position="111"/>
        <end position="112"/>
    </location>
    <ligand>
        <name>substrate</name>
    </ligand>
</feature>
<comment type="PTM">
    <text evidence="6">During the catalytic reaction, a sulfide is transferred from Cys-218 to a reaction intermediate, generating a dehydroalanine residue.</text>
</comment>
<dbReference type="InterPro" id="IPR036188">
    <property type="entry name" value="FAD/NAD-bd_sf"/>
</dbReference>
<dbReference type="Pfam" id="PF23452">
    <property type="entry name" value="HPAT"/>
    <property type="match status" value="1"/>
</dbReference>
<dbReference type="InterPro" id="IPR027495">
    <property type="entry name" value="Sti35"/>
</dbReference>
<protein>
    <recommendedName>
        <fullName evidence="6">Thiamine thiazole synthase, chloroplastic</fullName>
    </recommendedName>
    <alternativeName>
        <fullName evidence="6">Thiazole biosynthetic enzyme</fullName>
        <ecNumber evidence="6">2.4.2.60</ecNumber>
    </alternativeName>
</protein>
<keyword evidence="3 6" id="KW-0784">Thiamine biosynthesis</keyword>
<keyword evidence="5 6" id="KW-0520">NAD</keyword>
<feature type="binding site" evidence="6">
    <location>
        <position position="91"/>
    </location>
    <ligand>
        <name>substrate</name>
    </ligand>
</feature>
<accession>A0ABR2YRD8</accession>
<dbReference type="Pfam" id="PF01549">
    <property type="entry name" value="ShK"/>
    <property type="match status" value="1"/>
</dbReference>
<dbReference type="Gene3D" id="3.50.50.60">
    <property type="entry name" value="FAD/NAD(P)-binding domain"/>
    <property type="match status" value="1"/>
</dbReference>
<dbReference type="PANTHER" id="PTHR43422">
    <property type="entry name" value="THIAMINE THIAZOLE SYNTHASE"/>
    <property type="match status" value="1"/>
</dbReference>
<reference evidence="10 11" key="1">
    <citation type="journal article" date="2024" name="Nat. Commun.">
        <title>Phylogenomics reveals the evolutionary origins of lichenization in chlorophyte algae.</title>
        <authorList>
            <person name="Puginier C."/>
            <person name="Libourel C."/>
            <person name="Otte J."/>
            <person name="Skaloud P."/>
            <person name="Haon M."/>
            <person name="Grisel S."/>
            <person name="Petersen M."/>
            <person name="Berrin J.G."/>
            <person name="Delaux P.M."/>
            <person name="Dal Grande F."/>
            <person name="Keller J."/>
        </authorList>
    </citation>
    <scope>NUCLEOTIDE SEQUENCE [LARGE SCALE GENOMIC DNA]</scope>
    <source>
        <strain evidence="10 11">SAG 216-7</strain>
    </source>
</reference>
<dbReference type="EC" id="2.4.2.60" evidence="6"/>
<feature type="compositionally biased region" description="Low complexity" evidence="7">
    <location>
        <begin position="887"/>
        <end position="898"/>
    </location>
</feature>
<feature type="binding site" evidence="6">
    <location>
        <position position="287"/>
    </location>
    <ligand>
        <name>substrate</name>
    </ligand>
</feature>
<keyword evidence="4 6" id="KW-0408">Iron</keyword>
<dbReference type="EMBL" id="JALJOT010000006">
    <property type="protein sequence ID" value="KAK9909367.1"/>
    <property type="molecule type" value="Genomic_DNA"/>
</dbReference>